<name>A0A5B7CY36_PORTR</name>
<reference evidence="1 2" key="1">
    <citation type="submission" date="2019-05" db="EMBL/GenBank/DDBJ databases">
        <title>Another draft genome of Portunus trituberculatus and its Hox gene families provides insights of decapod evolution.</title>
        <authorList>
            <person name="Jeong J.-H."/>
            <person name="Song I."/>
            <person name="Kim S."/>
            <person name="Choi T."/>
            <person name="Kim D."/>
            <person name="Ryu S."/>
            <person name="Kim W."/>
        </authorList>
    </citation>
    <scope>NUCLEOTIDE SEQUENCE [LARGE SCALE GENOMIC DNA]</scope>
    <source>
        <tissue evidence="1">Muscle</tissue>
    </source>
</reference>
<protein>
    <submittedName>
        <fullName evidence="1">Uncharacterized protein</fullName>
    </submittedName>
</protein>
<organism evidence="1 2">
    <name type="scientific">Portunus trituberculatus</name>
    <name type="common">Swimming crab</name>
    <name type="synonym">Neptunus trituberculatus</name>
    <dbReference type="NCBI Taxonomy" id="210409"/>
    <lineage>
        <taxon>Eukaryota</taxon>
        <taxon>Metazoa</taxon>
        <taxon>Ecdysozoa</taxon>
        <taxon>Arthropoda</taxon>
        <taxon>Crustacea</taxon>
        <taxon>Multicrustacea</taxon>
        <taxon>Malacostraca</taxon>
        <taxon>Eumalacostraca</taxon>
        <taxon>Eucarida</taxon>
        <taxon>Decapoda</taxon>
        <taxon>Pleocyemata</taxon>
        <taxon>Brachyura</taxon>
        <taxon>Eubrachyura</taxon>
        <taxon>Portunoidea</taxon>
        <taxon>Portunidae</taxon>
        <taxon>Portuninae</taxon>
        <taxon>Portunus</taxon>
    </lineage>
</organism>
<dbReference type="AlphaFoldDB" id="A0A5B7CY36"/>
<dbReference type="EMBL" id="VSRR010000375">
    <property type="protein sequence ID" value="MPC14737.1"/>
    <property type="molecule type" value="Genomic_DNA"/>
</dbReference>
<accession>A0A5B7CY36</accession>
<evidence type="ECO:0000313" key="1">
    <source>
        <dbReference type="EMBL" id="MPC14737.1"/>
    </source>
</evidence>
<evidence type="ECO:0000313" key="2">
    <source>
        <dbReference type="Proteomes" id="UP000324222"/>
    </source>
</evidence>
<proteinExistence type="predicted"/>
<gene>
    <name evidence="1" type="ORF">E2C01_007508</name>
</gene>
<dbReference type="Proteomes" id="UP000324222">
    <property type="component" value="Unassembled WGS sequence"/>
</dbReference>
<sequence>MKSIEALKLEKDNCQSMLVSWDHKKISLEMELKERKGEPLVRSALEGVQGGRAMQVRAEHHLVPQATVPRQEGACIMLSPAERYSHRVGAQR</sequence>
<comment type="caution">
    <text evidence="1">The sequence shown here is derived from an EMBL/GenBank/DDBJ whole genome shotgun (WGS) entry which is preliminary data.</text>
</comment>
<keyword evidence="2" id="KW-1185">Reference proteome</keyword>